<keyword evidence="2" id="KW-1185">Reference proteome</keyword>
<comment type="caution">
    <text evidence="1">The sequence shown here is derived from an EMBL/GenBank/DDBJ whole genome shotgun (WGS) entry which is preliminary data.</text>
</comment>
<dbReference type="RefSeq" id="WP_372499762.1">
    <property type="nucleotide sequence ID" value="NZ_BAAATO010000005.1"/>
</dbReference>
<evidence type="ECO:0000313" key="2">
    <source>
        <dbReference type="Proteomes" id="UP000608522"/>
    </source>
</evidence>
<dbReference type="Gene3D" id="3.40.50.300">
    <property type="entry name" value="P-loop containing nucleotide triphosphate hydrolases"/>
    <property type="match status" value="1"/>
</dbReference>
<organism evidence="1 2">
    <name type="scientific">Streptomyces spororaveus</name>
    <dbReference type="NCBI Taxonomy" id="284039"/>
    <lineage>
        <taxon>Bacteria</taxon>
        <taxon>Bacillati</taxon>
        <taxon>Actinomycetota</taxon>
        <taxon>Actinomycetes</taxon>
        <taxon>Kitasatosporales</taxon>
        <taxon>Streptomycetaceae</taxon>
        <taxon>Streptomyces</taxon>
    </lineage>
</organism>
<dbReference type="InterPro" id="IPR027417">
    <property type="entry name" value="P-loop_NTPase"/>
</dbReference>
<protein>
    <recommendedName>
        <fullName evidence="3">ABC transporter family protein</fullName>
    </recommendedName>
</protein>
<evidence type="ECO:0000313" key="1">
    <source>
        <dbReference type="EMBL" id="GHI77011.1"/>
    </source>
</evidence>
<evidence type="ECO:0008006" key="3">
    <source>
        <dbReference type="Google" id="ProtNLM"/>
    </source>
</evidence>
<accession>A0ABQ3T9F6</accession>
<dbReference type="SUPFAM" id="SSF52540">
    <property type="entry name" value="P-loop containing nucleoside triphosphate hydrolases"/>
    <property type="match status" value="1"/>
</dbReference>
<dbReference type="Proteomes" id="UP000608522">
    <property type="component" value="Unassembled WGS sequence"/>
</dbReference>
<dbReference type="EMBL" id="BNED01000005">
    <property type="protein sequence ID" value="GHI77011.1"/>
    <property type="molecule type" value="Genomic_DNA"/>
</dbReference>
<gene>
    <name evidence="1" type="ORF">Sspor_25720</name>
</gene>
<proteinExistence type="predicted"/>
<sequence length="84" mass="8739">MGRRYGRRRPWVLRGITPELPRGALVRVEGGNGGGRSTLLRLVVTGSPARSAVSALVTAGRSGTVPLPLTALAGALLLAAARRR</sequence>
<reference evidence="2" key="1">
    <citation type="submission" date="2023-07" db="EMBL/GenBank/DDBJ databases">
        <title>Whole genome shotgun sequence of Streptomyces spororaveus NBRC 15456.</title>
        <authorList>
            <person name="Komaki H."/>
            <person name="Tamura T."/>
        </authorList>
    </citation>
    <scope>NUCLEOTIDE SEQUENCE [LARGE SCALE GENOMIC DNA]</scope>
    <source>
        <strain evidence="2">NBRC 15456</strain>
    </source>
</reference>
<name>A0ABQ3T9F6_9ACTN</name>